<feature type="domain" description="Orc1-like AAA ATPase" evidence="4">
    <location>
        <begin position="6"/>
        <end position="145"/>
    </location>
</feature>
<proteinExistence type="predicted"/>
<evidence type="ECO:0000313" key="5">
    <source>
        <dbReference type="EMBL" id="MCP2332170.1"/>
    </source>
</evidence>
<protein>
    <submittedName>
        <fullName evidence="5">AAA ATPase domain-containing protein</fullName>
    </submittedName>
</protein>
<sequence length="450" mass="47451">MDGAAAEAVARDGLVLALVTGEAGGGKTALAEALAARVTGRGWLVAWGANPEETGAAEDWAWDQVLGVLVASGRGTAPTRGGAAAGDAVAARFRWHREVARFLAETAAHGPVLVVLDDLHRAGEETLRLLSSLVNGGVTGPVLVVGTYRTTDPPAPLTTFLGQVARAEPVRVALGGLDRDEVSGLVSSITGRPVDAATAAAVRGRTGGNPFFVRELARLLLAEGAEALAEVPPGVRDVVRYRITRLPASAASVLSWAAIIGTEFDVAVLVAVVGAEQRVLDALDLATGAGFLVEGGAGRVRFAHALVRDAVYEELSGPRRARAHGAVADVVERLRPWEVTTIAHHLVLTGDRERADQVVRYARIAATDAAARFASEEAARWWRHALDSHDSAVRLRGPRRRTRPPRNGSTSSWGSCGRSRSPAISAGRVPAGRRRSTWRNGWGTTRWCGR</sequence>
<evidence type="ECO:0000259" key="4">
    <source>
        <dbReference type="Pfam" id="PF13191"/>
    </source>
</evidence>
<dbReference type="PANTHER" id="PTHR16305:SF35">
    <property type="entry name" value="TRANSCRIPTIONAL ACTIVATOR DOMAIN"/>
    <property type="match status" value="1"/>
</dbReference>
<comment type="caution">
    <text evidence="5">The sequence shown here is derived from an EMBL/GenBank/DDBJ whole genome shotgun (WGS) entry which is preliminary data.</text>
</comment>
<feature type="region of interest" description="Disordered" evidence="3">
    <location>
        <begin position="393"/>
        <end position="450"/>
    </location>
</feature>
<dbReference type="EMBL" id="AUBJ02000001">
    <property type="protein sequence ID" value="MCP2332170.1"/>
    <property type="molecule type" value="Genomic_DNA"/>
</dbReference>
<evidence type="ECO:0000256" key="3">
    <source>
        <dbReference type="SAM" id="MobiDB-lite"/>
    </source>
</evidence>
<dbReference type="Proteomes" id="UP000791080">
    <property type="component" value="Unassembled WGS sequence"/>
</dbReference>
<evidence type="ECO:0000313" key="6">
    <source>
        <dbReference type="Proteomes" id="UP000791080"/>
    </source>
</evidence>
<dbReference type="PANTHER" id="PTHR16305">
    <property type="entry name" value="TESTICULAR SOLUBLE ADENYLYL CYCLASE"/>
    <property type="match status" value="1"/>
</dbReference>
<keyword evidence="1" id="KW-0547">Nucleotide-binding</keyword>
<evidence type="ECO:0000256" key="1">
    <source>
        <dbReference type="ARBA" id="ARBA00022741"/>
    </source>
</evidence>
<gene>
    <name evidence="5" type="ORF">G443_002440</name>
</gene>
<keyword evidence="6" id="KW-1185">Reference proteome</keyword>
<name>A0ABT1JI31_ACTCY</name>
<keyword evidence="2" id="KW-0067">ATP-binding</keyword>
<accession>A0ABT1JI31</accession>
<dbReference type="InterPro" id="IPR041664">
    <property type="entry name" value="AAA_16"/>
</dbReference>
<dbReference type="SUPFAM" id="SSF52540">
    <property type="entry name" value="P-loop containing nucleoside triphosphate hydrolases"/>
    <property type="match status" value="1"/>
</dbReference>
<reference evidence="5 6" key="1">
    <citation type="submission" date="2013-07" db="EMBL/GenBank/DDBJ databases">
        <authorList>
            <consortium name="DOE Joint Genome Institute"/>
            <person name="Reeve W."/>
            <person name="Huntemann M."/>
            <person name="Han J."/>
            <person name="Chen A."/>
            <person name="Kyrpides N."/>
            <person name="Mavromatis K."/>
            <person name="Markowitz V."/>
            <person name="Palaniappan K."/>
            <person name="Ivanova N."/>
            <person name="Schaumberg A."/>
            <person name="Pati A."/>
            <person name="Liolios K."/>
            <person name="Nordberg H.P."/>
            <person name="Cantor M.N."/>
            <person name="Hua S.X."/>
            <person name="Woyke T."/>
        </authorList>
    </citation>
    <scope>NUCLEOTIDE SEQUENCE [LARGE SCALE GENOMIC DNA]</scope>
    <source>
        <strain evidence="5 6">DSM 43889</strain>
    </source>
</reference>
<dbReference type="Pfam" id="PF13191">
    <property type="entry name" value="AAA_16"/>
    <property type="match status" value="1"/>
</dbReference>
<evidence type="ECO:0000256" key="2">
    <source>
        <dbReference type="ARBA" id="ARBA00022840"/>
    </source>
</evidence>
<reference evidence="5 6" key="2">
    <citation type="submission" date="2022-06" db="EMBL/GenBank/DDBJ databases">
        <title>Genomic Encyclopedia of Type Strains, Phase I: the one thousand microbial genomes (KMG-I) project.</title>
        <authorList>
            <person name="Kyrpides N."/>
        </authorList>
    </citation>
    <scope>NUCLEOTIDE SEQUENCE [LARGE SCALE GENOMIC DNA]</scope>
    <source>
        <strain evidence="5 6">DSM 43889</strain>
    </source>
</reference>
<dbReference type="InterPro" id="IPR027417">
    <property type="entry name" value="P-loop_NTPase"/>
</dbReference>
<dbReference type="RefSeq" id="WP_253860204.1">
    <property type="nucleotide sequence ID" value="NZ_AUBJ02000001.1"/>
</dbReference>
<organism evidence="5 6">
    <name type="scientific">Actinoalloteichus caeruleus DSM 43889</name>
    <dbReference type="NCBI Taxonomy" id="1120930"/>
    <lineage>
        <taxon>Bacteria</taxon>
        <taxon>Bacillati</taxon>
        <taxon>Actinomycetota</taxon>
        <taxon>Actinomycetes</taxon>
        <taxon>Pseudonocardiales</taxon>
        <taxon>Pseudonocardiaceae</taxon>
        <taxon>Actinoalloteichus</taxon>
        <taxon>Actinoalloteichus cyanogriseus</taxon>
    </lineage>
</organism>